<evidence type="ECO:0000313" key="1">
    <source>
        <dbReference type="EMBL" id="KAE8099618.1"/>
    </source>
</evidence>
<dbReference type="Proteomes" id="UP000327013">
    <property type="component" value="Chromosome 7"/>
</dbReference>
<keyword evidence="2" id="KW-1185">Reference proteome</keyword>
<organism evidence="1 2">
    <name type="scientific">Carpinus fangiana</name>
    <dbReference type="NCBI Taxonomy" id="176857"/>
    <lineage>
        <taxon>Eukaryota</taxon>
        <taxon>Viridiplantae</taxon>
        <taxon>Streptophyta</taxon>
        <taxon>Embryophyta</taxon>
        <taxon>Tracheophyta</taxon>
        <taxon>Spermatophyta</taxon>
        <taxon>Magnoliopsida</taxon>
        <taxon>eudicotyledons</taxon>
        <taxon>Gunneridae</taxon>
        <taxon>Pentapetalae</taxon>
        <taxon>rosids</taxon>
        <taxon>fabids</taxon>
        <taxon>Fagales</taxon>
        <taxon>Betulaceae</taxon>
        <taxon>Carpinus</taxon>
    </lineage>
</organism>
<reference evidence="1 2" key="1">
    <citation type="submission" date="2019-06" db="EMBL/GenBank/DDBJ databases">
        <title>A chromosomal-level reference genome of Carpinus fangiana (Coryloideae, Betulaceae).</title>
        <authorList>
            <person name="Yang X."/>
            <person name="Wang Z."/>
            <person name="Zhang L."/>
            <person name="Hao G."/>
            <person name="Liu J."/>
            <person name="Yang Y."/>
        </authorList>
    </citation>
    <scope>NUCLEOTIDE SEQUENCE [LARGE SCALE GENOMIC DNA]</scope>
    <source>
        <strain evidence="1">Cfa_2016G</strain>
        <tissue evidence="1">Leaf</tissue>
    </source>
</reference>
<evidence type="ECO:0000313" key="2">
    <source>
        <dbReference type="Proteomes" id="UP000327013"/>
    </source>
</evidence>
<gene>
    <name evidence="1" type="ORF">FH972_017584</name>
</gene>
<protein>
    <submittedName>
        <fullName evidence="1">Uncharacterized protein</fullName>
    </submittedName>
</protein>
<name>A0A5N6RJV3_9ROSI</name>
<sequence>MGELRGEFPAWWQWRVSSLVVKGNVAMEWLLLGGCTNVAVEELGVPIELVERELVKLVEVGSTDLVGKFQDKFEKFNWKLFWLATLENINEEVIGFS</sequence>
<proteinExistence type="predicted"/>
<dbReference type="AlphaFoldDB" id="A0A5N6RJV3"/>
<accession>A0A5N6RJV3</accession>
<dbReference type="EMBL" id="CM017327">
    <property type="protein sequence ID" value="KAE8099618.1"/>
    <property type="molecule type" value="Genomic_DNA"/>
</dbReference>